<feature type="region of interest" description="Disordered" evidence="7">
    <location>
        <begin position="452"/>
        <end position="471"/>
    </location>
</feature>
<dbReference type="GO" id="GO:0006289">
    <property type="term" value="P:nucleotide-excision repair"/>
    <property type="evidence" value="ECO:0007669"/>
    <property type="project" value="InterPro"/>
</dbReference>
<feature type="domain" description="BSD" evidence="8">
    <location>
        <begin position="223"/>
        <end position="270"/>
    </location>
</feature>
<dbReference type="EMBL" id="JAACFV010000109">
    <property type="protein sequence ID" value="KAF7505457.1"/>
    <property type="molecule type" value="Genomic_DNA"/>
</dbReference>
<dbReference type="SUPFAM" id="SSF50729">
    <property type="entry name" value="PH domain-like"/>
    <property type="match status" value="1"/>
</dbReference>
<comment type="similarity">
    <text evidence="2">Belongs to the TFB1 family.</text>
</comment>
<evidence type="ECO:0000259" key="8">
    <source>
        <dbReference type="PROSITE" id="PS50858"/>
    </source>
</evidence>
<feature type="compositionally biased region" description="Acidic residues" evidence="7">
    <location>
        <begin position="452"/>
        <end position="461"/>
    </location>
</feature>
<dbReference type="OrthoDB" id="360521at2759"/>
<keyword evidence="10" id="KW-1185">Reference proteome</keyword>
<proteinExistence type="inferred from homology"/>
<dbReference type="Pfam" id="PF08567">
    <property type="entry name" value="PH_TFIIH"/>
    <property type="match status" value="1"/>
</dbReference>
<dbReference type="PANTHER" id="PTHR12856">
    <property type="entry name" value="TRANSCRIPTION INITIATION FACTOR IIH-RELATED"/>
    <property type="match status" value="1"/>
</dbReference>
<name>A0A8H7ACZ6_9EURO</name>
<evidence type="ECO:0000256" key="7">
    <source>
        <dbReference type="SAM" id="MobiDB-lite"/>
    </source>
</evidence>
<dbReference type="InterPro" id="IPR027079">
    <property type="entry name" value="Tfb1/GTF2H1"/>
</dbReference>
<keyword evidence="3" id="KW-0677">Repeat</keyword>
<organism evidence="9 10">
    <name type="scientific">Endocarpon pusillum</name>
    <dbReference type="NCBI Taxonomy" id="364733"/>
    <lineage>
        <taxon>Eukaryota</taxon>
        <taxon>Fungi</taxon>
        <taxon>Dikarya</taxon>
        <taxon>Ascomycota</taxon>
        <taxon>Pezizomycotina</taxon>
        <taxon>Eurotiomycetes</taxon>
        <taxon>Chaetothyriomycetidae</taxon>
        <taxon>Verrucariales</taxon>
        <taxon>Verrucariaceae</taxon>
        <taxon>Endocarpon</taxon>
    </lineage>
</organism>
<evidence type="ECO:0000256" key="1">
    <source>
        <dbReference type="ARBA" id="ARBA00004123"/>
    </source>
</evidence>
<evidence type="ECO:0000256" key="2">
    <source>
        <dbReference type="ARBA" id="ARBA00009448"/>
    </source>
</evidence>
<evidence type="ECO:0000313" key="10">
    <source>
        <dbReference type="Proteomes" id="UP000606974"/>
    </source>
</evidence>
<dbReference type="GO" id="GO:0006351">
    <property type="term" value="P:DNA-templated transcription"/>
    <property type="evidence" value="ECO:0007669"/>
    <property type="project" value="InterPro"/>
</dbReference>
<evidence type="ECO:0000256" key="4">
    <source>
        <dbReference type="ARBA" id="ARBA00023015"/>
    </source>
</evidence>
<evidence type="ECO:0000256" key="3">
    <source>
        <dbReference type="ARBA" id="ARBA00022737"/>
    </source>
</evidence>
<dbReference type="InterPro" id="IPR011993">
    <property type="entry name" value="PH-like_dom_sf"/>
</dbReference>
<comment type="subcellular location">
    <subcellularLocation>
        <location evidence="1">Nucleus</location>
    </subcellularLocation>
</comment>
<dbReference type="AlphaFoldDB" id="A0A8H7ACZ6"/>
<feature type="domain" description="BSD" evidence="8">
    <location>
        <begin position="138"/>
        <end position="197"/>
    </location>
</feature>
<dbReference type="InterPro" id="IPR005607">
    <property type="entry name" value="BSD_dom"/>
</dbReference>
<reference evidence="9" key="1">
    <citation type="submission" date="2020-02" db="EMBL/GenBank/DDBJ databases">
        <authorList>
            <person name="Palmer J.M."/>
        </authorList>
    </citation>
    <scope>NUCLEOTIDE SEQUENCE</scope>
    <source>
        <strain evidence="9">EPUS1.4</strain>
        <tissue evidence="9">Thallus</tissue>
    </source>
</reference>
<dbReference type="GO" id="GO:0000439">
    <property type="term" value="C:transcription factor TFIIH core complex"/>
    <property type="evidence" value="ECO:0007669"/>
    <property type="project" value="InterPro"/>
</dbReference>
<dbReference type="InterPro" id="IPR013876">
    <property type="entry name" value="TFIIH_BTF_p62_N"/>
</dbReference>
<evidence type="ECO:0000256" key="5">
    <source>
        <dbReference type="ARBA" id="ARBA00023163"/>
    </source>
</evidence>
<evidence type="ECO:0000313" key="9">
    <source>
        <dbReference type="EMBL" id="KAF7505457.1"/>
    </source>
</evidence>
<dbReference type="Proteomes" id="UP000606974">
    <property type="component" value="Unassembled WGS sequence"/>
</dbReference>
<evidence type="ECO:0000256" key="6">
    <source>
        <dbReference type="ARBA" id="ARBA00023242"/>
    </source>
</evidence>
<dbReference type="Pfam" id="PF03909">
    <property type="entry name" value="BSD"/>
    <property type="match status" value="2"/>
</dbReference>
<dbReference type="Gene3D" id="2.30.29.30">
    <property type="entry name" value="Pleckstrin-homology domain (PH domain)/Phosphotyrosine-binding domain (PTB)"/>
    <property type="match status" value="1"/>
</dbReference>
<dbReference type="PROSITE" id="PS50858">
    <property type="entry name" value="BSD"/>
    <property type="match status" value="2"/>
</dbReference>
<protein>
    <recommendedName>
        <fullName evidence="8">BSD domain-containing protein</fullName>
    </recommendedName>
</protein>
<sequence length="627" mass="69553">MAPSRGAAVYKKQDGVLAISKDRQAVSWTPNNPPDATPSLVITVSTITNLQQTPESSAKVMLKIFAQPKGQTEPVGHVFAFTSPSSARAEANAIKEALTTAIQAYKAAQNSDAAISGGSSAAMAIANAISGGKGGNVWDDDEKLKSNLDLQQSLMRDDPMLKRTFEESRKLKPESLSNTQFTAQFWASRIHLLRAHAISGSQARGSYNVFSTLKPTSDGGDKKLSLSKEHVHLIFAQYPLVLRVYDDVVPKPYDETAFWSRFFQSRLFKKLRGLKIDQNDATDTVLDQYLDAEEFSGRRDTQREMQVPRIIDMEGNEEHHSQRKGNAPYRELRPQSLDKVPIIRTLNTLSEKLMAQVAPSDIDPSQPIGMDEATYENLRLRDLAGDPEQNRIILKVRDQSRFFTDSRDTAEDSKESQSLPYVDPGAAIRSVCEDLTQTFPQPGFAAIRVDGSDQEMDDDHSEDEKEKEVPPSARAYSHIMDLVHQHSEQTEDISAQLGLSATIYERVTLTHASTTEFLHQFWAAFLSSDPSRANEIASLVESLNRAMDRVKAVADDADGERNELVRAAKRTAIDFQQRTGVKRKMDLKAIKGGAEVVNQLLGPTISAVSTAIAKYRKALQEQSREND</sequence>
<gene>
    <name evidence="9" type="ORF">GJ744_000784</name>
</gene>
<dbReference type="CDD" id="cd13229">
    <property type="entry name" value="PH_TFIIH"/>
    <property type="match status" value="1"/>
</dbReference>
<keyword evidence="4" id="KW-0805">Transcription regulation</keyword>
<keyword evidence="5" id="KW-0804">Transcription</keyword>
<accession>A0A8H7ACZ6</accession>
<keyword evidence="6" id="KW-0539">Nucleus</keyword>
<comment type="caution">
    <text evidence="9">The sequence shown here is derived from an EMBL/GenBank/DDBJ whole genome shotgun (WGS) entry which is preliminary data.</text>
</comment>
<dbReference type="SMART" id="SM00751">
    <property type="entry name" value="BSD"/>
    <property type="match status" value="2"/>
</dbReference>